<comment type="caution">
    <text evidence="4">The sequence shown here is derived from an EMBL/GenBank/DDBJ whole genome shotgun (WGS) entry which is preliminary data.</text>
</comment>
<organism evidence="4 5">
    <name type="scientific">Kiloniella spongiae</name>
    <dbReference type="NCBI Taxonomy" id="1489064"/>
    <lineage>
        <taxon>Bacteria</taxon>
        <taxon>Pseudomonadati</taxon>
        <taxon>Pseudomonadota</taxon>
        <taxon>Alphaproteobacteria</taxon>
        <taxon>Rhodospirillales</taxon>
        <taxon>Kiloniellaceae</taxon>
        <taxon>Kiloniella</taxon>
    </lineage>
</organism>
<dbReference type="Gene3D" id="3.30.360.10">
    <property type="entry name" value="Dihydrodipicolinate Reductase, domain 2"/>
    <property type="match status" value="1"/>
</dbReference>
<dbReference type="STRING" id="1489064.WH96_14635"/>
<dbReference type="GO" id="GO:0019878">
    <property type="term" value="P:lysine biosynthetic process via aminoadipic acid"/>
    <property type="evidence" value="ECO:0007669"/>
    <property type="project" value="TreeGrafter"/>
</dbReference>
<evidence type="ECO:0000259" key="2">
    <source>
        <dbReference type="Pfam" id="PF03435"/>
    </source>
</evidence>
<dbReference type="Pfam" id="PF03435">
    <property type="entry name" value="Sacchrp_dh_NADP"/>
    <property type="match status" value="1"/>
</dbReference>
<dbReference type="SUPFAM" id="SSF51735">
    <property type="entry name" value="NAD(P)-binding Rossmann-fold domains"/>
    <property type="match status" value="1"/>
</dbReference>
<dbReference type="InterPro" id="IPR032095">
    <property type="entry name" value="Sacchrp_dh-like_C"/>
</dbReference>
<dbReference type="InterPro" id="IPR036291">
    <property type="entry name" value="NAD(P)-bd_dom_sf"/>
</dbReference>
<name>A0A0H2MBP9_9PROT</name>
<keyword evidence="1" id="KW-0560">Oxidoreductase</keyword>
<dbReference type="PANTHER" id="PTHR11133:SF22">
    <property type="entry name" value="ALPHA-AMINOADIPIC SEMIALDEHYDE SYNTHASE, MITOCHONDRIAL"/>
    <property type="match status" value="1"/>
</dbReference>
<dbReference type="SUPFAM" id="SSF55347">
    <property type="entry name" value="Glyceraldehyde-3-phosphate dehydrogenase-like, C-terminal domain"/>
    <property type="match status" value="1"/>
</dbReference>
<evidence type="ECO:0000313" key="5">
    <source>
        <dbReference type="Proteomes" id="UP000035444"/>
    </source>
</evidence>
<dbReference type="InterPro" id="IPR051168">
    <property type="entry name" value="AASS"/>
</dbReference>
<dbReference type="Gene3D" id="3.40.50.720">
    <property type="entry name" value="NAD(P)-binding Rossmann-like Domain"/>
    <property type="match status" value="1"/>
</dbReference>
<evidence type="ECO:0000313" key="4">
    <source>
        <dbReference type="EMBL" id="KLN59949.1"/>
    </source>
</evidence>
<dbReference type="PATRIC" id="fig|1489064.4.peg.4273"/>
<dbReference type="EMBL" id="LAQL01000009">
    <property type="protein sequence ID" value="KLN59949.1"/>
    <property type="molecule type" value="Genomic_DNA"/>
</dbReference>
<protein>
    <submittedName>
        <fullName evidence="4">Saccharopine dehydrogenase</fullName>
    </submittedName>
</protein>
<accession>A0A0H2MBP9</accession>
<dbReference type="InterPro" id="IPR005097">
    <property type="entry name" value="Sacchrp_dh_NADP-bd"/>
</dbReference>
<evidence type="ECO:0000256" key="1">
    <source>
        <dbReference type="ARBA" id="ARBA00023002"/>
    </source>
</evidence>
<dbReference type="Proteomes" id="UP000035444">
    <property type="component" value="Unassembled WGS sequence"/>
</dbReference>
<dbReference type="AlphaFoldDB" id="A0A0H2MBP9"/>
<keyword evidence="5" id="KW-1185">Reference proteome</keyword>
<proteinExistence type="predicted"/>
<feature type="domain" description="Saccharopine dehydrogenase NADP binding" evidence="2">
    <location>
        <begin position="4"/>
        <end position="116"/>
    </location>
</feature>
<dbReference type="PANTHER" id="PTHR11133">
    <property type="entry name" value="SACCHAROPINE DEHYDROGENASE"/>
    <property type="match status" value="1"/>
</dbReference>
<dbReference type="GO" id="GO:0004753">
    <property type="term" value="F:saccharopine dehydrogenase activity"/>
    <property type="evidence" value="ECO:0007669"/>
    <property type="project" value="TreeGrafter"/>
</dbReference>
<dbReference type="GO" id="GO:0005737">
    <property type="term" value="C:cytoplasm"/>
    <property type="evidence" value="ECO:0007669"/>
    <property type="project" value="TreeGrafter"/>
</dbReference>
<sequence>MARIHWLGAGLSTVPGIRRLIERGQSVTVWNRTVEKAQDATKGLSGDFDIKAFSLEALESDLKKGDLAVSMLPGDFHVAVAQMCLNAGANFVSSSYIAPEMRALDAVAKEKGLTLVNEVGLDPGIDHLMAHVLMDDYKNSPAFAKGNAHYFRSYCGGLSEKPNDFCYKFSWAPLGVLKALRSPSKSLRDGNVYDVNRPWDAVESYEIDLEKGSETFEVYPNRDSYPFMDEYGFGKDWNVQQFVRGTLRYGGWSTAWSDLFREIETLEGEAGDKRLAEISADLWDKYALVEGEHDRVVLSVDLWAERNGEQVYNKSYVMDAYGDDNHTAMARLVSTPVSYAVEAVLKGEIAPGVSAAPSDVTVAKKWLEDLQVAGEKMAIVDRLA</sequence>
<feature type="domain" description="Saccharopine dehydrogenase-like C-terminal" evidence="3">
    <location>
        <begin position="120"/>
        <end position="372"/>
    </location>
</feature>
<evidence type="ECO:0000259" key="3">
    <source>
        <dbReference type="Pfam" id="PF16653"/>
    </source>
</evidence>
<dbReference type="RefSeq" id="WP_047764938.1">
    <property type="nucleotide sequence ID" value="NZ_LAQL01000009.1"/>
</dbReference>
<reference evidence="4 5" key="1">
    <citation type="submission" date="2015-03" db="EMBL/GenBank/DDBJ databases">
        <title>Genome Sequence of Kiloniella spongiae MEBiC09566, isolated from a marine sponge.</title>
        <authorList>
            <person name="Shao Z."/>
            <person name="Wang L."/>
            <person name="Li X."/>
        </authorList>
    </citation>
    <scope>NUCLEOTIDE SEQUENCE [LARGE SCALE GENOMIC DNA]</scope>
    <source>
        <strain evidence="4 5">MEBiC09566</strain>
    </source>
</reference>
<gene>
    <name evidence="4" type="ORF">WH96_14635</name>
</gene>
<dbReference type="OrthoDB" id="973788at2"/>
<dbReference type="Pfam" id="PF16653">
    <property type="entry name" value="Sacchrp_dh_C"/>
    <property type="match status" value="1"/>
</dbReference>